<proteinExistence type="predicted"/>
<dbReference type="Proteomes" id="UP001158986">
    <property type="component" value="Unassembled WGS sequence"/>
</dbReference>
<evidence type="ECO:0000313" key="2">
    <source>
        <dbReference type="Proteomes" id="UP001158986"/>
    </source>
</evidence>
<organism evidence="1 2">
    <name type="scientific">Peronospora belbahrii</name>
    <dbReference type="NCBI Taxonomy" id="622444"/>
    <lineage>
        <taxon>Eukaryota</taxon>
        <taxon>Sar</taxon>
        <taxon>Stramenopiles</taxon>
        <taxon>Oomycota</taxon>
        <taxon>Peronosporomycetes</taxon>
        <taxon>Peronosporales</taxon>
        <taxon>Peronosporaceae</taxon>
        <taxon>Peronospora</taxon>
    </lineage>
</organism>
<keyword evidence="2" id="KW-1185">Reference proteome</keyword>
<evidence type="ECO:0000313" key="1">
    <source>
        <dbReference type="EMBL" id="CAH0515581.1"/>
    </source>
</evidence>
<dbReference type="EMBL" id="CAKLCB010000121">
    <property type="protein sequence ID" value="CAH0515581.1"/>
    <property type="molecule type" value="Genomic_DNA"/>
</dbReference>
<sequence>MLWDSAGRSCGALKCLASMSIKLFYLNRDGALPVLIFDSGSSLAAGHPLIQKALHQQEWHIYTSCM</sequence>
<comment type="caution">
    <text evidence="1">The sequence shown here is derived from an EMBL/GenBank/DDBJ whole genome shotgun (WGS) entry which is preliminary data.</text>
</comment>
<protein>
    <submittedName>
        <fullName evidence="1">Uncharacterized protein</fullName>
    </submittedName>
</protein>
<reference evidence="1 2" key="1">
    <citation type="submission" date="2021-11" db="EMBL/GenBank/DDBJ databases">
        <authorList>
            <person name="Islam A."/>
            <person name="Islam S."/>
            <person name="Flora M.S."/>
            <person name="Rahman M."/>
            <person name="Ziaur R.M."/>
            <person name="Epstein J.H."/>
            <person name="Hassan M."/>
            <person name="Klassen M."/>
            <person name="Woodard K."/>
            <person name="Webb A."/>
            <person name="Webby R.J."/>
            <person name="El Zowalaty M.E."/>
        </authorList>
    </citation>
    <scope>NUCLEOTIDE SEQUENCE [LARGE SCALE GENOMIC DNA]</scope>
    <source>
        <strain evidence="1">Pbs1</strain>
    </source>
</reference>
<gene>
    <name evidence="1" type="ORF">PBS001_LOCUS2286</name>
</gene>
<accession>A0ABN8CTK9</accession>
<name>A0ABN8CTK9_9STRA</name>